<sequence>GLLHWGRATEGERHYQDRAIPRDLKNANAQNSGGVHSFRVTPGALCTAGRVTVPKCRSIVRATSCYCVHKLLI</sequence>
<dbReference type="Proteomes" id="UP000823775">
    <property type="component" value="Unassembled WGS sequence"/>
</dbReference>
<gene>
    <name evidence="1" type="ORF">HAX54_025400</name>
</gene>
<organism evidence="1 2">
    <name type="scientific">Datura stramonium</name>
    <name type="common">Jimsonweed</name>
    <name type="synonym">Common thornapple</name>
    <dbReference type="NCBI Taxonomy" id="4076"/>
    <lineage>
        <taxon>Eukaryota</taxon>
        <taxon>Viridiplantae</taxon>
        <taxon>Streptophyta</taxon>
        <taxon>Embryophyta</taxon>
        <taxon>Tracheophyta</taxon>
        <taxon>Spermatophyta</taxon>
        <taxon>Magnoliopsida</taxon>
        <taxon>eudicotyledons</taxon>
        <taxon>Gunneridae</taxon>
        <taxon>Pentapetalae</taxon>
        <taxon>asterids</taxon>
        <taxon>lamiids</taxon>
        <taxon>Solanales</taxon>
        <taxon>Solanaceae</taxon>
        <taxon>Solanoideae</taxon>
        <taxon>Datureae</taxon>
        <taxon>Datura</taxon>
    </lineage>
</organism>
<dbReference type="EMBL" id="JACEIK010003083">
    <property type="protein sequence ID" value="MCD9640218.1"/>
    <property type="molecule type" value="Genomic_DNA"/>
</dbReference>
<reference evidence="1 2" key="1">
    <citation type="journal article" date="2021" name="BMC Genomics">
        <title>Datura genome reveals duplications of psychoactive alkaloid biosynthetic genes and high mutation rate following tissue culture.</title>
        <authorList>
            <person name="Rajewski A."/>
            <person name="Carter-House D."/>
            <person name="Stajich J."/>
            <person name="Litt A."/>
        </authorList>
    </citation>
    <scope>NUCLEOTIDE SEQUENCE [LARGE SCALE GENOMIC DNA]</scope>
    <source>
        <strain evidence="1">AR-01</strain>
    </source>
</reference>
<feature type="non-terminal residue" evidence="1">
    <location>
        <position position="1"/>
    </location>
</feature>
<evidence type="ECO:0000313" key="1">
    <source>
        <dbReference type="EMBL" id="MCD9640218.1"/>
    </source>
</evidence>
<name>A0ABS8UZL9_DATST</name>
<keyword evidence="2" id="KW-1185">Reference proteome</keyword>
<proteinExistence type="predicted"/>
<evidence type="ECO:0000313" key="2">
    <source>
        <dbReference type="Proteomes" id="UP000823775"/>
    </source>
</evidence>
<protein>
    <submittedName>
        <fullName evidence="1">Uncharacterized protein</fullName>
    </submittedName>
</protein>
<accession>A0ABS8UZL9</accession>
<comment type="caution">
    <text evidence="1">The sequence shown here is derived from an EMBL/GenBank/DDBJ whole genome shotgun (WGS) entry which is preliminary data.</text>
</comment>